<organism evidence="1 2">
    <name type="scientific">Pleurodeles waltl</name>
    <name type="common">Iberian ribbed newt</name>
    <dbReference type="NCBI Taxonomy" id="8319"/>
    <lineage>
        <taxon>Eukaryota</taxon>
        <taxon>Metazoa</taxon>
        <taxon>Chordata</taxon>
        <taxon>Craniata</taxon>
        <taxon>Vertebrata</taxon>
        <taxon>Euteleostomi</taxon>
        <taxon>Amphibia</taxon>
        <taxon>Batrachia</taxon>
        <taxon>Caudata</taxon>
        <taxon>Salamandroidea</taxon>
        <taxon>Salamandridae</taxon>
        <taxon>Pleurodelinae</taxon>
        <taxon>Pleurodeles</taxon>
    </lineage>
</organism>
<dbReference type="Proteomes" id="UP001066276">
    <property type="component" value="Chromosome 7"/>
</dbReference>
<sequence>MEDKHTALDQNCKFGSYVSLAGEHGTHGGGVTIPSMFKARHSLESSAGNVPIASSNPESLRDRAVVVAEVADISSDLAIPVFPTQNKVLLQIDAITDNNGPLDINNLVGGLSMASLCFSAPSASGDNQQLMPEGNIYQQSQGFSSSVNVKHAQNPQIEHHDLAAARLSTAAVDLLTPACNLRAIRNSRQGKEDCHVVIEAAENFYSLWDQSRDSDDSSNSSALLWAQRQEIVPLPPPPC</sequence>
<keyword evidence="2" id="KW-1185">Reference proteome</keyword>
<dbReference type="AlphaFoldDB" id="A0AAV7PIY0"/>
<protein>
    <submittedName>
        <fullName evidence="1">Uncharacterized protein</fullName>
    </submittedName>
</protein>
<name>A0AAV7PIY0_PLEWA</name>
<dbReference type="EMBL" id="JANPWB010000011">
    <property type="protein sequence ID" value="KAJ1128131.1"/>
    <property type="molecule type" value="Genomic_DNA"/>
</dbReference>
<comment type="caution">
    <text evidence="1">The sequence shown here is derived from an EMBL/GenBank/DDBJ whole genome shotgun (WGS) entry which is preliminary data.</text>
</comment>
<accession>A0AAV7PIY0</accession>
<evidence type="ECO:0000313" key="2">
    <source>
        <dbReference type="Proteomes" id="UP001066276"/>
    </source>
</evidence>
<proteinExistence type="predicted"/>
<reference evidence="1" key="1">
    <citation type="journal article" date="2022" name="bioRxiv">
        <title>Sequencing and chromosome-scale assembly of the giantPleurodeles waltlgenome.</title>
        <authorList>
            <person name="Brown T."/>
            <person name="Elewa A."/>
            <person name="Iarovenko S."/>
            <person name="Subramanian E."/>
            <person name="Araus A.J."/>
            <person name="Petzold A."/>
            <person name="Susuki M."/>
            <person name="Suzuki K.-i.T."/>
            <person name="Hayashi T."/>
            <person name="Toyoda A."/>
            <person name="Oliveira C."/>
            <person name="Osipova E."/>
            <person name="Leigh N.D."/>
            <person name="Simon A."/>
            <person name="Yun M.H."/>
        </authorList>
    </citation>
    <scope>NUCLEOTIDE SEQUENCE</scope>
    <source>
        <strain evidence="1">20211129_DDA</strain>
        <tissue evidence="1">Liver</tissue>
    </source>
</reference>
<gene>
    <name evidence="1" type="ORF">NDU88_006510</name>
</gene>
<evidence type="ECO:0000313" key="1">
    <source>
        <dbReference type="EMBL" id="KAJ1128131.1"/>
    </source>
</evidence>